<proteinExistence type="predicted"/>
<name>A0A8G0LCS7_9HYPO</name>
<dbReference type="InterPro" id="IPR036282">
    <property type="entry name" value="Glutathione-S-Trfase_C_sf"/>
</dbReference>
<evidence type="ECO:0000259" key="1">
    <source>
        <dbReference type="PROSITE" id="PS50404"/>
    </source>
</evidence>
<feature type="domain" description="GST N-terminal" evidence="1">
    <location>
        <begin position="52"/>
        <end position="143"/>
    </location>
</feature>
<dbReference type="AlphaFoldDB" id="A0A8G0LCS7"/>
<evidence type="ECO:0000313" key="3">
    <source>
        <dbReference type="Proteomes" id="UP000826661"/>
    </source>
</evidence>
<keyword evidence="3" id="KW-1185">Reference proteome</keyword>
<dbReference type="InterPro" id="IPR036249">
    <property type="entry name" value="Thioredoxin-like_sf"/>
</dbReference>
<dbReference type="Pfam" id="PF22041">
    <property type="entry name" value="GST_C_7"/>
    <property type="match status" value="1"/>
</dbReference>
<dbReference type="InterPro" id="IPR004045">
    <property type="entry name" value="Glutathione_S-Trfase_N"/>
</dbReference>
<dbReference type="SUPFAM" id="SSF47616">
    <property type="entry name" value="GST C-terminal domain-like"/>
    <property type="match status" value="1"/>
</dbReference>
<organism evidence="2 3">
    <name type="scientific">Trichoderma simmonsii</name>
    <dbReference type="NCBI Taxonomy" id="1491479"/>
    <lineage>
        <taxon>Eukaryota</taxon>
        <taxon>Fungi</taxon>
        <taxon>Dikarya</taxon>
        <taxon>Ascomycota</taxon>
        <taxon>Pezizomycotina</taxon>
        <taxon>Sordariomycetes</taxon>
        <taxon>Hypocreomycetidae</taxon>
        <taxon>Hypocreales</taxon>
        <taxon>Hypocreaceae</taxon>
        <taxon>Trichoderma</taxon>
    </lineage>
</organism>
<dbReference type="PROSITE" id="PS50404">
    <property type="entry name" value="GST_NTER"/>
    <property type="match status" value="1"/>
</dbReference>
<dbReference type="InterPro" id="IPR054416">
    <property type="entry name" value="GST_UstS-like_C"/>
</dbReference>
<dbReference type="Proteomes" id="UP000826661">
    <property type="component" value="Chromosome III"/>
</dbReference>
<evidence type="ECO:0000313" key="2">
    <source>
        <dbReference type="EMBL" id="QYS99746.1"/>
    </source>
</evidence>
<reference evidence="2 3" key="1">
    <citation type="journal article" date="2021" name="BMC Genomics">
        <title>Telomere-to-telomere genome assembly of asparaginase-producing Trichoderma simmonsii.</title>
        <authorList>
            <person name="Chung D."/>
            <person name="Kwon Y.M."/>
            <person name="Yang Y."/>
        </authorList>
    </citation>
    <scope>NUCLEOTIDE SEQUENCE [LARGE SCALE GENOMIC DNA]</scope>
    <source>
        <strain evidence="2 3">GH-Sj1</strain>
    </source>
</reference>
<sequence>MDTSRPSVQETEKLQLTRKHHDICQHSYASFAMATTSNSASSGTIVFYDIGHRPPVTESCCSPNPWKTRLALNFKAVPYSTSWVAMPDIAKVRRSLGESAGRKFADGSDFYTLPMIHDDATGSTISDSFDIAVYLQRTYPDSGAGDLFPAQTLDFTFTPPFDLAVPLSERGDGGFPEYYRFNTNVDAVFTTHTLLMVSGMPLDPATIEQTKTEFVRRAGVRSWDDFTLTSEAREKLMESFQGSLGDLAKLFLENTEGPFLLGQRASYADLIVGAWLRMAYVCLPKSEWEEVRCWHDGVFGRLHDALDTFAEVK</sequence>
<accession>A0A8G0LCS7</accession>
<dbReference type="Gene3D" id="3.40.30.10">
    <property type="entry name" value="Glutaredoxin"/>
    <property type="match status" value="1"/>
</dbReference>
<gene>
    <name evidence="2" type="ORF">H0G86_006865</name>
</gene>
<dbReference type="Pfam" id="PF13409">
    <property type="entry name" value="GST_N_2"/>
    <property type="match status" value="1"/>
</dbReference>
<dbReference type="SUPFAM" id="SSF52833">
    <property type="entry name" value="Thioredoxin-like"/>
    <property type="match status" value="1"/>
</dbReference>
<dbReference type="Gene3D" id="1.20.1050.10">
    <property type="match status" value="1"/>
</dbReference>
<protein>
    <submittedName>
        <fullName evidence="2">GST N-terminal domain-containing protein</fullName>
    </submittedName>
</protein>
<dbReference type="CDD" id="cd03038">
    <property type="entry name" value="GST_N_etherase_LigE"/>
    <property type="match status" value="1"/>
</dbReference>
<dbReference type="EMBL" id="CP075866">
    <property type="protein sequence ID" value="QYS99746.1"/>
    <property type="molecule type" value="Genomic_DNA"/>
</dbReference>